<dbReference type="GO" id="GO:0004691">
    <property type="term" value="F:cAMP-dependent protein kinase activity"/>
    <property type="evidence" value="ECO:0007669"/>
    <property type="project" value="TreeGrafter"/>
</dbReference>
<keyword evidence="8" id="KW-1185">Reference proteome</keyword>
<keyword evidence="5" id="KW-0067">ATP-binding</keyword>
<dbReference type="GO" id="GO:0005829">
    <property type="term" value="C:cytosol"/>
    <property type="evidence" value="ECO:0007669"/>
    <property type="project" value="TreeGrafter"/>
</dbReference>
<keyword evidence="4" id="KW-0418">Kinase</keyword>
<dbReference type="Gene3D" id="1.10.510.10">
    <property type="entry name" value="Transferase(Phosphotransferase) domain 1"/>
    <property type="match status" value="1"/>
</dbReference>
<keyword evidence="1" id="KW-0723">Serine/threonine-protein kinase</keyword>
<keyword evidence="3" id="KW-0547">Nucleotide-binding</keyword>
<keyword evidence="2" id="KW-0808">Transferase</keyword>
<evidence type="ECO:0000256" key="5">
    <source>
        <dbReference type="ARBA" id="ARBA00022840"/>
    </source>
</evidence>
<accession>A0AAV8ZAY2</accession>
<dbReference type="SMART" id="SM00133">
    <property type="entry name" value="S_TK_X"/>
    <property type="match status" value="1"/>
</dbReference>
<dbReference type="AlphaFoldDB" id="A0AAV8ZAY2"/>
<evidence type="ECO:0000256" key="4">
    <source>
        <dbReference type="ARBA" id="ARBA00022777"/>
    </source>
</evidence>
<comment type="caution">
    <text evidence="7">The sequence shown here is derived from an EMBL/GenBank/DDBJ whole genome shotgun (WGS) entry which is preliminary data.</text>
</comment>
<dbReference type="Gene3D" id="3.30.200.20">
    <property type="entry name" value="Phosphorylase Kinase, domain 1"/>
    <property type="match status" value="1"/>
</dbReference>
<dbReference type="Proteomes" id="UP001162162">
    <property type="component" value="Unassembled WGS sequence"/>
</dbReference>
<feature type="domain" description="AGC-kinase C-terminal" evidence="6">
    <location>
        <begin position="158"/>
        <end position="210"/>
    </location>
</feature>
<dbReference type="GO" id="GO:0005524">
    <property type="term" value="F:ATP binding"/>
    <property type="evidence" value="ECO:0007669"/>
    <property type="project" value="UniProtKB-KW"/>
</dbReference>
<dbReference type="PANTHER" id="PTHR24353">
    <property type="entry name" value="CYCLIC NUCLEOTIDE-DEPENDENT PROTEIN KINASE"/>
    <property type="match status" value="1"/>
</dbReference>
<proteinExistence type="predicted"/>
<dbReference type="PANTHER" id="PTHR24353:SF153">
    <property type="entry name" value="CAMP-DEPENDENT PROTEIN KINASE CATALYTIC SUBUNIT 1"/>
    <property type="match status" value="1"/>
</dbReference>
<reference evidence="7" key="1">
    <citation type="journal article" date="2023" name="Insect Mol. Biol.">
        <title>Genome sequencing provides insights into the evolution of gene families encoding plant cell wall-degrading enzymes in longhorned beetles.</title>
        <authorList>
            <person name="Shin N.R."/>
            <person name="Okamura Y."/>
            <person name="Kirsch R."/>
            <person name="Pauchet Y."/>
        </authorList>
    </citation>
    <scope>NUCLEOTIDE SEQUENCE</scope>
    <source>
        <strain evidence="7">AMC_N1</strain>
    </source>
</reference>
<evidence type="ECO:0000256" key="3">
    <source>
        <dbReference type="ARBA" id="ARBA00022741"/>
    </source>
</evidence>
<evidence type="ECO:0000259" key="6">
    <source>
        <dbReference type="PROSITE" id="PS51285"/>
    </source>
</evidence>
<sequence>MATQKESQEDQVPEVSEQHLSVASVINTSAISRNKNRSIYVDVLDRLKKEFYQRWERRSLSSAKGLDEFVPIKTLGTGSFGRVKSGRAGQNQRLDRLKRDFIHRWQVISVSTNKGFEDFVRVKTIGVGAFGSVVFFVYFRFGNLKNGVQDIKGHRWFKDIDWIAVYNRQVPPPFVPAVKAINDASNFSMFQEEKMRVSEHELFKNEFENF</sequence>
<evidence type="ECO:0000256" key="2">
    <source>
        <dbReference type="ARBA" id="ARBA00022679"/>
    </source>
</evidence>
<dbReference type="InterPro" id="IPR000961">
    <property type="entry name" value="AGC-kinase_C"/>
</dbReference>
<dbReference type="EMBL" id="JAPWTK010000007">
    <property type="protein sequence ID" value="KAJ8960740.1"/>
    <property type="molecule type" value="Genomic_DNA"/>
</dbReference>
<gene>
    <name evidence="7" type="ORF">NQ318_020033</name>
</gene>
<protein>
    <recommendedName>
        <fullName evidence="6">AGC-kinase C-terminal domain-containing protein</fullName>
    </recommendedName>
</protein>
<organism evidence="7 8">
    <name type="scientific">Aromia moschata</name>
    <dbReference type="NCBI Taxonomy" id="1265417"/>
    <lineage>
        <taxon>Eukaryota</taxon>
        <taxon>Metazoa</taxon>
        <taxon>Ecdysozoa</taxon>
        <taxon>Arthropoda</taxon>
        <taxon>Hexapoda</taxon>
        <taxon>Insecta</taxon>
        <taxon>Pterygota</taxon>
        <taxon>Neoptera</taxon>
        <taxon>Endopterygota</taxon>
        <taxon>Coleoptera</taxon>
        <taxon>Polyphaga</taxon>
        <taxon>Cucujiformia</taxon>
        <taxon>Chrysomeloidea</taxon>
        <taxon>Cerambycidae</taxon>
        <taxon>Cerambycinae</taxon>
        <taxon>Callichromatini</taxon>
        <taxon>Aromia</taxon>
    </lineage>
</organism>
<name>A0AAV8ZAY2_9CUCU</name>
<evidence type="ECO:0000256" key="1">
    <source>
        <dbReference type="ARBA" id="ARBA00022527"/>
    </source>
</evidence>
<dbReference type="GO" id="GO:0005634">
    <property type="term" value="C:nucleus"/>
    <property type="evidence" value="ECO:0007669"/>
    <property type="project" value="TreeGrafter"/>
</dbReference>
<dbReference type="GO" id="GO:0005952">
    <property type="term" value="C:cAMP-dependent protein kinase complex"/>
    <property type="evidence" value="ECO:0007669"/>
    <property type="project" value="TreeGrafter"/>
</dbReference>
<evidence type="ECO:0000313" key="8">
    <source>
        <dbReference type="Proteomes" id="UP001162162"/>
    </source>
</evidence>
<dbReference type="PROSITE" id="PS51285">
    <property type="entry name" value="AGC_KINASE_CTER"/>
    <property type="match status" value="1"/>
</dbReference>
<evidence type="ECO:0000313" key="7">
    <source>
        <dbReference type="EMBL" id="KAJ8960740.1"/>
    </source>
</evidence>